<dbReference type="AlphaFoldDB" id="A0A4Y7T2J9"/>
<evidence type="ECO:0000256" key="2">
    <source>
        <dbReference type="ARBA" id="ARBA00004370"/>
    </source>
</evidence>
<evidence type="ECO:0000313" key="17">
    <source>
        <dbReference type="Proteomes" id="UP000298030"/>
    </source>
</evidence>
<dbReference type="PROSITE" id="PS00086">
    <property type="entry name" value="CYTOCHROME_P450"/>
    <property type="match status" value="1"/>
</dbReference>
<keyword evidence="8 15" id="KW-1133">Transmembrane helix</keyword>
<gene>
    <name evidence="16" type="ORF">FA13DRAFT_1794115</name>
</gene>
<evidence type="ECO:0000256" key="6">
    <source>
        <dbReference type="ARBA" id="ARBA00022692"/>
    </source>
</evidence>
<dbReference type="OrthoDB" id="1470350at2759"/>
<keyword evidence="9 14" id="KW-0560">Oxidoreductase</keyword>
<dbReference type="InterPro" id="IPR017972">
    <property type="entry name" value="Cyt_P450_CS"/>
</dbReference>
<dbReference type="InterPro" id="IPR002401">
    <property type="entry name" value="Cyt_P450_E_grp-I"/>
</dbReference>
<keyword evidence="6 15" id="KW-0812">Transmembrane</keyword>
<keyword evidence="7 13" id="KW-0479">Metal-binding</keyword>
<dbReference type="GO" id="GO:0016020">
    <property type="term" value="C:membrane"/>
    <property type="evidence" value="ECO:0007669"/>
    <property type="project" value="UniProtKB-SubCell"/>
</dbReference>
<protein>
    <submittedName>
        <fullName evidence="16">Cytochrome P450</fullName>
    </submittedName>
</protein>
<dbReference type="EMBL" id="QPFP01000033">
    <property type="protein sequence ID" value="TEB28387.1"/>
    <property type="molecule type" value="Genomic_DNA"/>
</dbReference>
<evidence type="ECO:0000256" key="15">
    <source>
        <dbReference type="SAM" id="Phobius"/>
    </source>
</evidence>
<comment type="pathway">
    <text evidence="3">Secondary metabolite biosynthesis; terpenoid biosynthesis.</text>
</comment>
<feature type="transmembrane region" description="Helical" evidence="15">
    <location>
        <begin position="20"/>
        <end position="42"/>
    </location>
</feature>
<dbReference type="PANTHER" id="PTHR24305:SF166">
    <property type="entry name" value="CYTOCHROME P450 12A4, MITOCHONDRIAL-RELATED"/>
    <property type="match status" value="1"/>
</dbReference>
<keyword evidence="11 14" id="KW-0503">Monooxygenase</keyword>
<evidence type="ECO:0000256" key="13">
    <source>
        <dbReference type="PIRSR" id="PIRSR602401-1"/>
    </source>
</evidence>
<feature type="binding site" description="axial binding residue" evidence="13">
    <location>
        <position position="454"/>
    </location>
    <ligand>
        <name>heme</name>
        <dbReference type="ChEBI" id="CHEBI:30413"/>
    </ligand>
    <ligandPart>
        <name>Fe</name>
        <dbReference type="ChEBI" id="CHEBI:18248"/>
    </ligandPart>
</feature>
<comment type="caution">
    <text evidence="16">The sequence shown here is derived from an EMBL/GenBank/DDBJ whole genome shotgun (WGS) entry which is preliminary data.</text>
</comment>
<dbReference type="InterPro" id="IPR050121">
    <property type="entry name" value="Cytochrome_P450_monoxygenase"/>
</dbReference>
<dbReference type="PRINTS" id="PR00463">
    <property type="entry name" value="EP450I"/>
</dbReference>
<dbReference type="GO" id="GO:0016705">
    <property type="term" value="F:oxidoreductase activity, acting on paired donors, with incorporation or reduction of molecular oxygen"/>
    <property type="evidence" value="ECO:0007669"/>
    <property type="project" value="InterPro"/>
</dbReference>
<dbReference type="GO" id="GO:0005506">
    <property type="term" value="F:iron ion binding"/>
    <property type="evidence" value="ECO:0007669"/>
    <property type="project" value="InterPro"/>
</dbReference>
<comment type="cofactor">
    <cofactor evidence="1 13">
        <name>heme</name>
        <dbReference type="ChEBI" id="CHEBI:30413"/>
    </cofactor>
</comment>
<organism evidence="16 17">
    <name type="scientific">Coprinellus micaceus</name>
    <name type="common">Glistening ink-cap mushroom</name>
    <name type="synonym">Coprinus micaceus</name>
    <dbReference type="NCBI Taxonomy" id="71717"/>
    <lineage>
        <taxon>Eukaryota</taxon>
        <taxon>Fungi</taxon>
        <taxon>Dikarya</taxon>
        <taxon>Basidiomycota</taxon>
        <taxon>Agaricomycotina</taxon>
        <taxon>Agaricomycetes</taxon>
        <taxon>Agaricomycetidae</taxon>
        <taxon>Agaricales</taxon>
        <taxon>Agaricineae</taxon>
        <taxon>Psathyrellaceae</taxon>
        <taxon>Coprinellus</taxon>
    </lineage>
</organism>
<evidence type="ECO:0000256" key="1">
    <source>
        <dbReference type="ARBA" id="ARBA00001971"/>
    </source>
</evidence>
<evidence type="ECO:0000256" key="9">
    <source>
        <dbReference type="ARBA" id="ARBA00023002"/>
    </source>
</evidence>
<keyword evidence="5 13" id="KW-0349">Heme</keyword>
<evidence type="ECO:0000256" key="4">
    <source>
        <dbReference type="ARBA" id="ARBA00010617"/>
    </source>
</evidence>
<evidence type="ECO:0000256" key="14">
    <source>
        <dbReference type="RuleBase" id="RU000461"/>
    </source>
</evidence>
<evidence type="ECO:0000256" key="12">
    <source>
        <dbReference type="ARBA" id="ARBA00023136"/>
    </source>
</evidence>
<reference evidence="16 17" key="1">
    <citation type="journal article" date="2019" name="Nat. Ecol. Evol.">
        <title>Megaphylogeny resolves global patterns of mushroom evolution.</title>
        <authorList>
            <person name="Varga T."/>
            <person name="Krizsan K."/>
            <person name="Foldi C."/>
            <person name="Dima B."/>
            <person name="Sanchez-Garcia M."/>
            <person name="Sanchez-Ramirez S."/>
            <person name="Szollosi G.J."/>
            <person name="Szarkandi J.G."/>
            <person name="Papp V."/>
            <person name="Albert L."/>
            <person name="Andreopoulos W."/>
            <person name="Angelini C."/>
            <person name="Antonin V."/>
            <person name="Barry K.W."/>
            <person name="Bougher N.L."/>
            <person name="Buchanan P."/>
            <person name="Buyck B."/>
            <person name="Bense V."/>
            <person name="Catcheside P."/>
            <person name="Chovatia M."/>
            <person name="Cooper J."/>
            <person name="Damon W."/>
            <person name="Desjardin D."/>
            <person name="Finy P."/>
            <person name="Geml J."/>
            <person name="Haridas S."/>
            <person name="Hughes K."/>
            <person name="Justo A."/>
            <person name="Karasinski D."/>
            <person name="Kautmanova I."/>
            <person name="Kiss B."/>
            <person name="Kocsube S."/>
            <person name="Kotiranta H."/>
            <person name="LaButti K.M."/>
            <person name="Lechner B.E."/>
            <person name="Liimatainen K."/>
            <person name="Lipzen A."/>
            <person name="Lukacs Z."/>
            <person name="Mihaltcheva S."/>
            <person name="Morgado L.N."/>
            <person name="Niskanen T."/>
            <person name="Noordeloos M.E."/>
            <person name="Ohm R.A."/>
            <person name="Ortiz-Santana B."/>
            <person name="Ovrebo C."/>
            <person name="Racz N."/>
            <person name="Riley R."/>
            <person name="Savchenko A."/>
            <person name="Shiryaev A."/>
            <person name="Soop K."/>
            <person name="Spirin V."/>
            <person name="Szebenyi C."/>
            <person name="Tomsovsky M."/>
            <person name="Tulloss R.E."/>
            <person name="Uehling J."/>
            <person name="Grigoriev I.V."/>
            <person name="Vagvolgyi C."/>
            <person name="Papp T."/>
            <person name="Martin F.M."/>
            <person name="Miettinen O."/>
            <person name="Hibbett D.S."/>
            <person name="Nagy L.G."/>
        </authorList>
    </citation>
    <scope>NUCLEOTIDE SEQUENCE [LARGE SCALE GENOMIC DNA]</scope>
    <source>
        <strain evidence="16 17">FP101781</strain>
    </source>
</reference>
<dbReference type="InterPro" id="IPR001128">
    <property type="entry name" value="Cyt_P450"/>
</dbReference>
<accession>A0A4Y7T2J9</accession>
<keyword evidence="10 13" id="KW-0408">Iron</keyword>
<dbReference type="GO" id="GO:0004497">
    <property type="term" value="F:monooxygenase activity"/>
    <property type="evidence" value="ECO:0007669"/>
    <property type="project" value="UniProtKB-KW"/>
</dbReference>
<evidence type="ECO:0000256" key="11">
    <source>
        <dbReference type="ARBA" id="ARBA00023033"/>
    </source>
</evidence>
<dbReference type="Gene3D" id="1.10.630.10">
    <property type="entry name" value="Cytochrome P450"/>
    <property type="match status" value="1"/>
</dbReference>
<proteinExistence type="inferred from homology"/>
<name>A0A4Y7T2J9_COPMI</name>
<evidence type="ECO:0000256" key="3">
    <source>
        <dbReference type="ARBA" id="ARBA00004721"/>
    </source>
</evidence>
<dbReference type="PRINTS" id="PR00385">
    <property type="entry name" value="P450"/>
</dbReference>
<evidence type="ECO:0000256" key="8">
    <source>
        <dbReference type="ARBA" id="ARBA00022989"/>
    </source>
</evidence>
<evidence type="ECO:0000313" key="16">
    <source>
        <dbReference type="EMBL" id="TEB28387.1"/>
    </source>
</evidence>
<dbReference type="STRING" id="71717.A0A4Y7T2J9"/>
<dbReference type="InterPro" id="IPR036396">
    <property type="entry name" value="Cyt_P450_sf"/>
</dbReference>
<dbReference type="Pfam" id="PF00067">
    <property type="entry name" value="p450"/>
    <property type="match status" value="1"/>
</dbReference>
<dbReference type="CDD" id="cd11062">
    <property type="entry name" value="CYP58-like"/>
    <property type="match status" value="1"/>
</dbReference>
<keyword evidence="17" id="KW-1185">Reference proteome</keyword>
<keyword evidence="12 15" id="KW-0472">Membrane</keyword>
<comment type="subcellular location">
    <subcellularLocation>
        <location evidence="2">Membrane</location>
    </subcellularLocation>
</comment>
<dbReference type="PANTHER" id="PTHR24305">
    <property type="entry name" value="CYTOCHROME P450"/>
    <property type="match status" value="1"/>
</dbReference>
<evidence type="ECO:0000256" key="5">
    <source>
        <dbReference type="ARBA" id="ARBA00022617"/>
    </source>
</evidence>
<dbReference type="GO" id="GO:0020037">
    <property type="term" value="F:heme binding"/>
    <property type="evidence" value="ECO:0007669"/>
    <property type="project" value="InterPro"/>
</dbReference>
<evidence type="ECO:0000256" key="7">
    <source>
        <dbReference type="ARBA" id="ARBA00022723"/>
    </source>
</evidence>
<dbReference type="Proteomes" id="UP000298030">
    <property type="component" value="Unassembled WGS sequence"/>
</dbReference>
<sequence length="514" mass="57601">MGSFDSLVQAFFSVGEVQQPLWGGVILALTGGIYVALSRLVFHRLADVPGPKLAALSDWYVAYWNVVKDGQFVHHLAELHRVYGPVVRIGPNKLHFADQAAFDTIYRDPRLPKEPWYYNAFSVTESSFGASDIQAAKHHGNLVRGFFSRKNVLQLEDVIQDVIDRFVLVLATKAHTHDVIDFHRAFASITMEVITTYCFDKNFNTVSYPDFAHPAMIGFHQSNSALVAMRHIPFLRPILFNMPTWLTRRLSPGAMGRINFIKAVDAQISGILEDGSTLDRAEHEIIYHHLLNPKNEGENLSRKSLRDHAMSLVIGGTETVANTCVMATYHVLANSRIKERLKAELVEAWPDVDAAPVNLERLEKLPYLTAVIKESLRKSHGVVYPAPRVVKEATHVGGMLVPENTVVGMSQTFVHLNPDVFPNPDKFDPDRWLFDDVRTLDNNLVPFSKGPRSCLGINLAWAELYLILGNVFRKVDLELAGTKESDLDFNAYFIVKYRGRTMAKVLGVQGAGRG</sequence>
<comment type="similarity">
    <text evidence="4 14">Belongs to the cytochrome P450 family.</text>
</comment>
<dbReference type="SUPFAM" id="SSF48264">
    <property type="entry name" value="Cytochrome P450"/>
    <property type="match status" value="1"/>
</dbReference>
<evidence type="ECO:0000256" key="10">
    <source>
        <dbReference type="ARBA" id="ARBA00023004"/>
    </source>
</evidence>